<dbReference type="OrthoDB" id="9788328at2"/>
<comment type="subcellular location">
    <subcellularLocation>
        <location evidence="8">Cell membrane</location>
        <topology evidence="8">Multi-pass membrane protein</topology>
    </subcellularLocation>
    <subcellularLocation>
        <location evidence="1">Membrane</location>
        <topology evidence="1">Multi-pass membrane protein</topology>
    </subcellularLocation>
</comment>
<keyword evidence="7 8" id="KW-0472">Membrane</keyword>
<keyword evidence="8" id="KW-1003">Cell membrane</keyword>
<comment type="cofactor">
    <cofactor evidence="8">
        <name>FMN</name>
        <dbReference type="ChEBI" id="CHEBI:58210"/>
    </cofactor>
    <text evidence="8">Binds 1 FMN per subunit.</text>
</comment>
<dbReference type="HAMAP" id="MF_01207">
    <property type="entry name" value="MsrQ"/>
    <property type="match status" value="1"/>
</dbReference>
<feature type="domain" description="Ferric oxidoreductase" evidence="9">
    <location>
        <begin position="46"/>
        <end position="160"/>
    </location>
</feature>
<dbReference type="GO" id="GO:0016679">
    <property type="term" value="F:oxidoreductase activity, acting on diphenols and related substances as donors"/>
    <property type="evidence" value="ECO:0007669"/>
    <property type="project" value="TreeGrafter"/>
</dbReference>
<dbReference type="InterPro" id="IPR013130">
    <property type="entry name" value="Fe3_Rdtase_TM_dom"/>
</dbReference>
<name>A0A514BWK7_9GAMM</name>
<dbReference type="GO" id="GO:0005886">
    <property type="term" value="C:plasma membrane"/>
    <property type="evidence" value="ECO:0007669"/>
    <property type="project" value="UniProtKB-SubCell"/>
</dbReference>
<evidence type="ECO:0000256" key="3">
    <source>
        <dbReference type="ARBA" id="ARBA00022617"/>
    </source>
</evidence>
<feature type="transmembrane region" description="Helical" evidence="8">
    <location>
        <begin position="115"/>
        <end position="138"/>
    </location>
</feature>
<keyword evidence="11" id="KW-1185">Reference proteome</keyword>
<evidence type="ECO:0000259" key="9">
    <source>
        <dbReference type="Pfam" id="PF01794"/>
    </source>
</evidence>
<keyword evidence="8" id="KW-0479">Metal-binding</keyword>
<keyword evidence="6 8" id="KW-0408">Iron</keyword>
<dbReference type="AlphaFoldDB" id="A0A514BWK7"/>
<keyword evidence="4 8" id="KW-0812">Transmembrane</keyword>
<comment type="function">
    <text evidence="8">Part of the MsrPQ system that repairs oxidized periplasmic proteins containing methionine sulfoxide residues (Met-O), using respiratory chain electrons. Thus protects these proteins from oxidative-stress damage caused by reactive species of oxygen and chlorine generated by the host defense mechanisms. MsrPQ is essential for the maintenance of envelope integrity under bleach stress, rescuing a wide series of structurally unrelated periplasmic proteins from methionine oxidation. MsrQ provides electrons for reduction to the reductase catalytic subunit MsrP, using the quinone pool of the respiratory chain.</text>
</comment>
<dbReference type="GO" id="GO:0046872">
    <property type="term" value="F:metal ion binding"/>
    <property type="evidence" value="ECO:0007669"/>
    <property type="project" value="UniProtKB-KW"/>
</dbReference>
<comment type="subunit">
    <text evidence="8">Heterodimer of a catalytic subunit (MsrP) and a heme-binding subunit (MsrQ).</text>
</comment>
<evidence type="ECO:0000256" key="4">
    <source>
        <dbReference type="ARBA" id="ARBA00022692"/>
    </source>
</evidence>
<accession>A0A514BWK7</accession>
<sequence length="199" mass="22644">MVAAKTVVHLLALTPAAILAWRVRDEYLTGASALGADPVAAIEHFLGLWALRLLMLTLAITPLRQLTGQTVLLRFRRMLGLYVFAYASAHLLAYLVLDLRGYWTQVFEEIVKRPYITVGFLAWLLLLPLAATSTRAAMRWLGRNWGRLHRLVYVIAVLAVLHFWWLVKSDVREPLLYALILAVLLGWRVFNLRRKAATD</sequence>
<evidence type="ECO:0000256" key="8">
    <source>
        <dbReference type="HAMAP-Rule" id="MF_01207"/>
    </source>
</evidence>
<evidence type="ECO:0000256" key="5">
    <source>
        <dbReference type="ARBA" id="ARBA00022989"/>
    </source>
</evidence>
<feature type="transmembrane region" description="Helical" evidence="8">
    <location>
        <begin position="44"/>
        <end position="63"/>
    </location>
</feature>
<dbReference type="GO" id="GO:0030091">
    <property type="term" value="P:protein repair"/>
    <property type="evidence" value="ECO:0007669"/>
    <property type="project" value="UniProtKB-UniRule"/>
</dbReference>
<comment type="similarity">
    <text evidence="8">Belongs to the MsrQ family.</text>
</comment>
<dbReference type="GO" id="GO:0009055">
    <property type="term" value="F:electron transfer activity"/>
    <property type="evidence" value="ECO:0007669"/>
    <property type="project" value="UniProtKB-UniRule"/>
</dbReference>
<feature type="transmembrane region" description="Helical" evidence="8">
    <location>
        <begin position="174"/>
        <end position="190"/>
    </location>
</feature>
<evidence type="ECO:0000256" key="6">
    <source>
        <dbReference type="ARBA" id="ARBA00023004"/>
    </source>
</evidence>
<keyword evidence="2 8" id="KW-0813">Transport</keyword>
<proteinExistence type="inferred from homology"/>
<protein>
    <recommendedName>
        <fullName evidence="8">Protein-methionine-sulfoxide reductase heme-binding subunit MsrQ</fullName>
    </recommendedName>
    <alternativeName>
        <fullName evidence="8">Flavocytochrome MsrQ</fullName>
    </alternativeName>
</protein>
<dbReference type="InterPro" id="IPR022837">
    <property type="entry name" value="MsrQ-like"/>
</dbReference>
<dbReference type="PANTHER" id="PTHR36964">
    <property type="entry name" value="PROTEIN-METHIONINE-SULFOXIDE REDUCTASE HEME-BINDING SUBUNIT MSRQ"/>
    <property type="match status" value="1"/>
</dbReference>
<dbReference type="EMBL" id="CP041242">
    <property type="protein sequence ID" value="QDH71788.1"/>
    <property type="molecule type" value="Genomic_DNA"/>
</dbReference>
<dbReference type="GO" id="GO:0020037">
    <property type="term" value="F:heme binding"/>
    <property type="evidence" value="ECO:0007669"/>
    <property type="project" value="UniProtKB-UniRule"/>
</dbReference>
<dbReference type="PANTHER" id="PTHR36964:SF1">
    <property type="entry name" value="PROTEIN-METHIONINE-SULFOXIDE REDUCTASE HEME-BINDING SUBUNIT MSRQ"/>
    <property type="match status" value="1"/>
</dbReference>
<keyword evidence="8" id="KW-0288">FMN</keyword>
<reference evidence="10 11" key="1">
    <citation type="submission" date="2019-06" db="EMBL/GenBank/DDBJ databases">
        <title>Lysobacter alkalisoli sp. nov. isolated from saline-alkali soil.</title>
        <authorList>
            <person name="Sun J.-Q."/>
            <person name="Xu L."/>
        </authorList>
    </citation>
    <scope>NUCLEOTIDE SEQUENCE [LARGE SCALE GENOMIC DNA]</scope>
    <source>
        <strain evidence="10 11">SJ-36</strain>
    </source>
</reference>
<dbReference type="KEGG" id="lyj:FKV23_08500"/>
<keyword evidence="3 8" id="KW-0349">Heme</keyword>
<evidence type="ECO:0000313" key="10">
    <source>
        <dbReference type="EMBL" id="QDH71788.1"/>
    </source>
</evidence>
<organism evidence="10 11">
    <name type="scientific">Marilutibacter alkalisoli</name>
    <dbReference type="NCBI Taxonomy" id="2591633"/>
    <lineage>
        <taxon>Bacteria</taxon>
        <taxon>Pseudomonadati</taxon>
        <taxon>Pseudomonadota</taxon>
        <taxon>Gammaproteobacteria</taxon>
        <taxon>Lysobacterales</taxon>
        <taxon>Lysobacteraceae</taxon>
        <taxon>Marilutibacter</taxon>
    </lineage>
</organism>
<comment type="cofactor">
    <cofactor evidence="8">
        <name>heme b</name>
        <dbReference type="ChEBI" id="CHEBI:60344"/>
    </cofactor>
    <text evidence="8">Binds 1 heme b (iron(II)-protoporphyrin IX) group per subunit.</text>
</comment>
<dbReference type="Proteomes" id="UP000317199">
    <property type="component" value="Chromosome"/>
</dbReference>
<evidence type="ECO:0000313" key="11">
    <source>
        <dbReference type="Proteomes" id="UP000317199"/>
    </source>
</evidence>
<dbReference type="Pfam" id="PF01794">
    <property type="entry name" value="Ferric_reduct"/>
    <property type="match status" value="1"/>
</dbReference>
<keyword evidence="8" id="KW-0249">Electron transport</keyword>
<dbReference type="GO" id="GO:0010181">
    <property type="term" value="F:FMN binding"/>
    <property type="evidence" value="ECO:0007669"/>
    <property type="project" value="UniProtKB-UniRule"/>
</dbReference>
<feature type="transmembrane region" description="Helical" evidence="8">
    <location>
        <begin position="75"/>
        <end position="95"/>
    </location>
</feature>
<evidence type="ECO:0000256" key="2">
    <source>
        <dbReference type="ARBA" id="ARBA00022448"/>
    </source>
</evidence>
<evidence type="ECO:0000256" key="1">
    <source>
        <dbReference type="ARBA" id="ARBA00004141"/>
    </source>
</evidence>
<feature type="transmembrane region" description="Helical" evidence="8">
    <location>
        <begin position="150"/>
        <end position="168"/>
    </location>
</feature>
<keyword evidence="8" id="KW-0285">Flavoprotein</keyword>
<keyword evidence="5 8" id="KW-1133">Transmembrane helix</keyword>
<comment type="caution">
    <text evidence="8">Lacks conserved residue(s) required for the propagation of feature annotation.</text>
</comment>
<gene>
    <name evidence="8" type="primary">msrQ</name>
    <name evidence="10" type="ORF">FKV23_08500</name>
</gene>
<evidence type="ECO:0000256" key="7">
    <source>
        <dbReference type="ARBA" id="ARBA00023136"/>
    </source>
</evidence>